<dbReference type="EMBL" id="JACHJF010000012">
    <property type="protein sequence ID" value="MBB5120458.1"/>
    <property type="molecule type" value="Genomic_DNA"/>
</dbReference>
<name>A0A7W8BCS6_STREU</name>
<dbReference type="AlphaFoldDB" id="A0A7W8BCS6"/>
<gene>
    <name evidence="3" type="ORF">FHS36_003900</name>
</gene>
<comment type="caution">
    <text evidence="3">The sequence shown here is derived from an EMBL/GenBank/DDBJ whole genome shotgun (WGS) entry which is preliminary data.</text>
</comment>
<proteinExistence type="predicted"/>
<feature type="transmembrane region" description="Helical" evidence="2">
    <location>
        <begin position="21"/>
        <end position="39"/>
    </location>
</feature>
<dbReference type="Proteomes" id="UP000528608">
    <property type="component" value="Unassembled WGS sequence"/>
</dbReference>
<feature type="region of interest" description="Disordered" evidence="1">
    <location>
        <begin position="1"/>
        <end position="23"/>
    </location>
</feature>
<organism evidence="3 4">
    <name type="scientific">Streptomyces eurocidicus</name>
    <name type="common">Streptoverticillium eurocidicus</name>
    <dbReference type="NCBI Taxonomy" id="66423"/>
    <lineage>
        <taxon>Bacteria</taxon>
        <taxon>Bacillati</taxon>
        <taxon>Actinomycetota</taxon>
        <taxon>Actinomycetes</taxon>
        <taxon>Kitasatosporales</taxon>
        <taxon>Streptomycetaceae</taxon>
        <taxon>Streptomyces</taxon>
    </lineage>
</organism>
<sequence length="70" mass="6797">MGMNRRGTTGKSAANPSKITPTSIGATFGSVTAGVSSAYVATGSVLITCVAGGLGLAVVALLIAVFLIAR</sequence>
<keyword evidence="2" id="KW-0812">Transmembrane</keyword>
<evidence type="ECO:0000313" key="3">
    <source>
        <dbReference type="EMBL" id="MBB5120458.1"/>
    </source>
</evidence>
<keyword evidence="2" id="KW-1133">Transmembrane helix</keyword>
<protein>
    <submittedName>
        <fullName evidence="3">Uncharacterized protein</fullName>
    </submittedName>
</protein>
<reference evidence="3 4" key="1">
    <citation type="submission" date="2020-08" db="EMBL/GenBank/DDBJ databases">
        <title>Genomic Encyclopedia of Type Strains, Phase III (KMG-III): the genomes of soil and plant-associated and newly described type strains.</title>
        <authorList>
            <person name="Whitman W."/>
        </authorList>
    </citation>
    <scope>NUCLEOTIDE SEQUENCE [LARGE SCALE GENOMIC DNA]</scope>
    <source>
        <strain evidence="3 4">CECT 3259</strain>
    </source>
</reference>
<feature type="transmembrane region" description="Helical" evidence="2">
    <location>
        <begin position="45"/>
        <end position="69"/>
    </location>
</feature>
<evidence type="ECO:0000256" key="1">
    <source>
        <dbReference type="SAM" id="MobiDB-lite"/>
    </source>
</evidence>
<keyword evidence="2" id="KW-0472">Membrane</keyword>
<dbReference type="RefSeq" id="WP_146045498.1">
    <property type="nucleotide sequence ID" value="NZ_JACHJF010000012.1"/>
</dbReference>
<evidence type="ECO:0000313" key="4">
    <source>
        <dbReference type="Proteomes" id="UP000528608"/>
    </source>
</evidence>
<evidence type="ECO:0000256" key="2">
    <source>
        <dbReference type="SAM" id="Phobius"/>
    </source>
</evidence>
<accession>A0A7W8BCS6</accession>